<feature type="region of interest" description="Disordered" evidence="1">
    <location>
        <begin position="118"/>
        <end position="148"/>
    </location>
</feature>
<gene>
    <name evidence="2" type="ORF">GRX01_01745</name>
</gene>
<feature type="compositionally biased region" description="Basic and acidic residues" evidence="1">
    <location>
        <begin position="137"/>
        <end position="148"/>
    </location>
</feature>
<protein>
    <recommendedName>
        <fullName evidence="4">Transcriptional regulator PadR-like family protein</fullName>
    </recommendedName>
</protein>
<comment type="caution">
    <text evidence="2">The sequence shown here is derived from an EMBL/GenBank/DDBJ whole genome shotgun (WGS) entry which is preliminary data.</text>
</comment>
<dbReference type="Proteomes" id="UP000437065">
    <property type="component" value="Unassembled WGS sequence"/>
</dbReference>
<evidence type="ECO:0000313" key="3">
    <source>
        <dbReference type="Proteomes" id="UP000437065"/>
    </source>
</evidence>
<proteinExistence type="predicted"/>
<evidence type="ECO:0000256" key="1">
    <source>
        <dbReference type="SAM" id="MobiDB-lite"/>
    </source>
</evidence>
<evidence type="ECO:0000313" key="2">
    <source>
        <dbReference type="EMBL" id="MXR40084.1"/>
    </source>
</evidence>
<organism evidence="2 3">
    <name type="scientific">Halobaculum saliterrae</name>
    <dbReference type="NCBI Taxonomy" id="2073113"/>
    <lineage>
        <taxon>Archaea</taxon>
        <taxon>Methanobacteriati</taxon>
        <taxon>Methanobacteriota</taxon>
        <taxon>Stenosarchaea group</taxon>
        <taxon>Halobacteria</taxon>
        <taxon>Halobacteriales</taxon>
        <taxon>Haloferacaceae</taxon>
        <taxon>Halobaculum</taxon>
    </lineage>
</organism>
<dbReference type="RefSeq" id="WP_159662791.1">
    <property type="nucleotide sequence ID" value="NZ_WUUS01000001.1"/>
</dbReference>
<name>A0A6B0SMF8_9EURY</name>
<sequence>MSDEDDEMFHPRLMMLDDFGGEIEGRLKFHKSLYQYRNSESGSEDWAFRREEHGPLDPGFSSRMQSYEDLDMAEVDEDEEPHRFRITEKGRRFSRGLSNGLSKLRDGFDDRRESLREVARVNKSRSGSEIEEDEDVQDAKDEPYQTDV</sequence>
<feature type="region of interest" description="Disordered" evidence="1">
    <location>
        <begin position="41"/>
        <end position="62"/>
    </location>
</feature>
<dbReference type="AlphaFoldDB" id="A0A6B0SMF8"/>
<dbReference type="OrthoDB" id="346160at2157"/>
<accession>A0A6B0SMF8</accession>
<feature type="compositionally biased region" description="Basic and acidic residues" evidence="1">
    <location>
        <begin position="46"/>
        <end position="55"/>
    </location>
</feature>
<evidence type="ECO:0008006" key="4">
    <source>
        <dbReference type="Google" id="ProtNLM"/>
    </source>
</evidence>
<dbReference type="EMBL" id="WUUS01000001">
    <property type="protein sequence ID" value="MXR40084.1"/>
    <property type="molecule type" value="Genomic_DNA"/>
</dbReference>
<reference evidence="2 3" key="1">
    <citation type="submission" date="2019-12" db="EMBL/GenBank/DDBJ databases">
        <title>Isolation and characterization of three novel carbon monoxide-oxidizing members of Halobacteria from salione crusts and soils.</title>
        <authorList>
            <person name="Myers M.R."/>
            <person name="King G.M."/>
        </authorList>
    </citation>
    <scope>NUCLEOTIDE SEQUENCE [LARGE SCALE GENOMIC DNA]</scope>
    <source>
        <strain evidence="2 3">WSA2</strain>
    </source>
</reference>
<keyword evidence="3" id="KW-1185">Reference proteome</keyword>